<comment type="function">
    <text evidence="5 7">Structural component of flagellum, the bacterial motility apparatus. Part of the rod structure of flagellar basal body.</text>
</comment>
<keyword evidence="9" id="KW-0966">Cell projection</keyword>
<accession>A0ABT5J7C0</accession>
<sequence length="127" mass="14221">MAISDIPIFSMLRTRMQWHQERQRLLAENVSNADTPKFKPRDLAPLSFERPEPRPVALATTDAAHLAGLSGGERFRDKPERFAVRPGGNAVQIEDEMLKVASNQMDYQAATQLYSRSLALLKTAIGK</sequence>
<evidence type="ECO:0000256" key="2">
    <source>
        <dbReference type="ARBA" id="ARBA00009677"/>
    </source>
</evidence>
<gene>
    <name evidence="9" type="primary">flgB</name>
    <name evidence="9" type="ORF">PQJ73_07480</name>
</gene>
<dbReference type="EMBL" id="JAQQLI010000008">
    <property type="protein sequence ID" value="MDC7785519.1"/>
    <property type="molecule type" value="Genomic_DNA"/>
</dbReference>
<evidence type="ECO:0000256" key="4">
    <source>
        <dbReference type="ARBA" id="ARBA00023143"/>
    </source>
</evidence>
<keyword evidence="9" id="KW-0282">Flagellum</keyword>
<evidence type="ECO:0000313" key="10">
    <source>
        <dbReference type="Proteomes" id="UP001165652"/>
    </source>
</evidence>
<organism evidence="9 10">
    <name type="scientific">Rhodoplanes tepidamans</name>
    <name type="common">Rhodoplanes cryptolactis</name>
    <dbReference type="NCBI Taxonomy" id="200616"/>
    <lineage>
        <taxon>Bacteria</taxon>
        <taxon>Pseudomonadati</taxon>
        <taxon>Pseudomonadota</taxon>
        <taxon>Alphaproteobacteria</taxon>
        <taxon>Hyphomicrobiales</taxon>
        <taxon>Nitrobacteraceae</taxon>
        <taxon>Rhodoplanes</taxon>
    </lineage>
</organism>
<feature type="region of interest" description="Disordered" evidence="8">
    <location>
        <begin position="29"/>
        <end position="50"/>
    </location>
</feature>
<protein>
    <recommendedName>
        <fullName evidence="3 7">Flagellar basal body rod protein FlgB</fullName>
    </recommendedName>
</protein>
<evidence type="ECO:0000256" key="3">
    <source>
        <dbReference type="ARBA" id="ARBA00014376"/>
    </source>
</evidence>
<dbReference type="InterPro" id="IPR006300">
    <property type="entry name" value="FlgB"/>
</dbReference>
<comment type="subcellular location">
    <subcellularLocation>
        <location evidence="1 7">Bacterial flagellum basal body</location>
    </subcellularLocation>
</comment>
<dbReference type="NCBIfam" id="NF004654">
    <property type="entry name" value="PRK06004.1"/>
    <property type="match status" value="1"/>
</dbReference>
<proteinExistence type="inferred from homology"/>
<comment type="subunit">
    <text evidence="6">The basal body constitutes a major portion of the flagellar organelle and consists of a number of rings mounted on a central rod. In Gram-negative bacteria, at least four rings, L, P, S and M are present, whereas Gram-positive bacteria lack the L and P rings. The rod consists of about 26 subunits of FlgG in the distal portion, and FlgB, FlgC and FlgF build up the proximal portion of the rod with about 6 subunits each. Rod assembly occurs by export via the flagellum-specific pathway of its constituent proteins and by their incorporation into the rod structure in the probable order of FlgB, FlgC, FlgF and FlgG. Another protein, FliE, also assembles onto the stable rod structure.</text>
</comment>
<comment type="caution">
    <text evidence="9">The sequence shown here is derived from an EMBL/GenBank/DDBJ whole genome shotgun (WGS) entry which is preliminary data.</text>
</comment>
<name>A0ABT5J7C0_RHOTP</name>
<keyword evidence="4 7" id="KW-0975">Bacterial flagellum</keyword>
<evidence type="ECO:0000313" key="9">
    <source>
        <dbReference type="EMBL" id="MDC7785519.1"/>
    </source>
</evidence>
<evidence type="ECO:0000256" key="8">
    <source>
        <dbReference type="SAM" id="MobiDB-lite"/>
    </source>
</evidence>
<dbReference type="InterPro" id="IPR019776">
    <property type="entry name" value="Flagellar_basal_body_rod_CS"/>
</dbReference>
<dbReference type="PIRSF" id="PIRSF002889">
    <property type="entry name" value="Rod_FlgB"/>
    <property type="match status" value="1"/>
</dbReference>
<dbReference type="PROSITE" id="PS00588">
    <property type="entry name" value="FLAGELLA_BB_ROD"/>
    <property type="match status" value="1"/>
</dbReference>
<evidence type="ECO:0000256" key="7">
    <source>
        <dbReference type="PIRNR" id="PIRNR002889"/>
    </source>
</evidence>
<dbReference type="Proteomes" id="UP001165652">
    <property type="component" value="Unassembled WGS sequence"/>
</dbReference>
<keyword evidence="10" id="KW-1185">Reference proteome</keyword>
<comment type="similarity">
    <text evidence="2 7">Belongs to the flagella basal body rod proteins family.</text>
</comment>
<reference evidence="9" key="1">
    <citation type="journal article" date="2023" name="Microbiol Resour">
        <title>Genome Sequences of Rhodoplanes serenus and Two Thermotolerant Strains, Rhodoplanes tepidamans and 'Rhodoplanes cryptolactis,' Further Refine the Genus.</title>
        <authorList>
            <person name="Rayyan A.A."/>
            <person name="Kyndt J.A."/>
        </authorList>
    </citation>
    <scope>NUCLEOTIDE SEQUENCE</scope>
    <source>
        <strain evidence="9">DSM 9987</strain>
    </source>
</reference>
<evidence type="ECO:0000256" key="1">
    <source>
        <dbReference type="ARBA" id="ARBA00004117"/>
    </source>
</evidence>
<keyword evidence="9" id="KW-0969">Cilium</keyword>
<reference evidence="9" key="2">
    <citation type="submission" date="2023-02" db="EMBL/GenBank/DDBJ databases">
        <authorList>
            <person name="Rayyan A."/>
            <person name="Meyer T."/>
            <person name="Kyndt J.A."/>
        </authorList>
    </citation>
    <scope>NUCLEOTIDE SEQUENCE</scope>
    <source>
        <strain evidence="9">DSM 9987</strain>
    </source>
</reference>
<dbReference type="RefSeq" id="WP_272776359.1">
    <property type="nucleotide sequence ID" value="NZ_JAQQLI010000008.1"/>
</dbReference>
<evidence type="ECO:0000256" key="6">
    <source>
        <dbReference type="ARBA" id="ARBA00026072"/>
    </source>
</evidence>
<evidence type="ECO:0000256" key="5">
    <source>
        <dbReference type="ARBA" id="ARBA00024934"/>
    </source>
</evidence>